<evidence type="ECO:0000259" key="2">
    <source>
        <dbReference type="PROSITE" id="PS50887"/>
    </source>
</evidence>
<dbReference type="SUPFAM" id="SSF55073">
    <property type="entry name" value="Nucleotide cyclase"/>
    <property type="match status" value="1"/>
</dbReference>
<evidence type="ECO:0000313" key="3">
    <source>
        <dbReference type="EMBL" id="MVN85520.1"/>
    </source>
</evidence>
<dbReference type="AlphaFoldDB" id="A0A7C9LRL0"/>
<evidence type="ECO:0000256" key="1">
    <source>
        <dbReference type="SAM" id="Phobius"/>
    </source>
</evidence>
<reference evidence="3 4" key="1">
    <citation type="submission" date="2019-12" db="EMBL/GenBank/DDBJ databases">
        <title>Deinococcus sp. HMF7620 Genome sequencing and assembly.</title>
        <authorList>
            <person name="Kang H."/>
            <person name="Kim H."/>
            <person name="Joh K."/>
        </authorList>
    </citation>
    <scope>NUCLEOTIDE SEQUENCE [LARGE SCALE GENOMIC DNA]</scope>
    <source>
        <strain evidence="3 4">HMF7620</strain>
    </source>
</reference>
<dbReference type="InterPro" id="IPR043128">
    <property type="entry name" value="Rev_trsase/Diguanyl_cyclase"/>
</dbReference>
<dbReference type="PROSITE" id="PS50887">
    <property type="entry name" value="GGDEF"/>
    <property type="match status" value="1"/>
</dbReference>
<organism evidence="3 4">
    <name type="scientific">Deinococcus arboris</name>
    <dbReference type="NCBI Taxonomy" id="2682977"/>
    <lineage>
        <taxon>Bacteria</taxon>
        <taxon>Thermotogati</taxon>
        <taxon>Deinococcota</taxon>
        <taxon>Deinococci</taxon>
        <taxon>Deinococcales</taxon>
        <taxon>Deinococcaceae</taxon>
        <taxon>Deinococcus</taxon>
    </lineage>
</organism>
<dbReference type="CDD" id="cd01949">
    <property type="entry name" value="GGDEF"/>
    <property type="match status" value="1"/>
</dbReference>
<dbReference type="InterPro" id="IPR029787">
    <property type="entry name" value="Nucleotide_cyclase"/>
</dbReference>
<dbReference type="Proteomes" id="UP000483286">
    <property type="component" value="Unassembled WGS sequence"/>
</dbReference>
<dbReference type="GO" id="GO:0052621">
    <property type="term" value="F:diguanylate cyclase activity"/>
    <property type="evidence" value="ECO:0007669"/>
    <property type="project" value="TreeGrafter"/>
</dbReference>
<dbReference type="PANTHER" id="PTHR45138">
    <property type="entry name" value="REGULATORY COMPONENTS OF SENSORY TRANSDUCTION SYSTEM"/>
    <property type="match status" value="1"/>
</dbReference>
<dbReference type="Gene3D" id="3.30.70.270">
    <property type="match status" value="1"/>
</dbReference>
<feature type="transmembrane region" description="Helical" evidence="1">
    <location>
        <begin position="144"/>
        <end position="163"/>
    </location>
</feature>
<keyword evidence="1" id="KW-0812">Transmembrane</keyword>
<dbReference type="InterPro" id="IPR050469">
    <property type="entry name" value="Diguanylate_Cyclase"/>
</dbReference>
<keyword evidence="1" id="KW-0472">Membrane</keyword>
<accession>A0A7C9LRL0</accession>
<gene>
    <name evidence="3" type="ORF">GO986_01935</name>
</gene>
<comment type="caution">
    <text evidence="3">The sequence shown here is derived from an EMBL/GenBank/DDBJ whole genome shotgun (WGS) entry which is preliminary data.</text>
</comment>
<dbReference type="PANTHER" id="PTHR45138:SF9">
    <property type="entry name" value="DIGUANYLATE CYCLASE DGCM-RELATED"/>
    <property type="match status" value="1"/>
</dbReference>
<feature type="domain" description="GGDEF" evidence="2">
    <location>
        <begin position="201"/>
        <end position="330"/>
    </location>
</feature>
<feature type="transmembrane region" description="Helical" evidence="1">
    <location>
        <begin position="58"/>
        <end position="77"/>
    </location>
</feature>
<evidence type="ECO:0000313" key="4">
    <source>
        <dbReference type="Proteomes" id="UP000483286"/>
    </source>
</evidence>
<dbReference type="NCBIfam" id="TIGR00254">
    <property type="entry name" value="GGDEF"/>
    <property type="match status" value="1"/>
</dbReference>
<dbReference type="SMART" id="SM00267">
    <property type="entry name" value="GGDEF"/>
    <property type="match status" value="1"/>
</dbReference>
<dbReference type="InterPro" id="IPR000160">
    <property type="entry name" value="GGDEF_dom"/>
</dbReference>
<feature type="transmembrane region" description="Helical" evidence="1">
    <location>
        <begin position="30"/>
        <end position="51"/>
    </location>
</feature>
<feature type="transmembrane region" description="Helical" evidence="1">
    <location>
        <begin position="111"/>
        <end position="132"/>
    </location>
</feature>
<keyword evidence="1" id="KW-1133">Transmembrane helix</keyword>
<feature type="transmembrane region" description="Helical" evidence="1">
    <location>
        <begin position="89"/>
        <end position="104"/>
    </location>
</feature>
<proteinExistence type="predicted"/>
<name>A0A7C9LRL0_9DEIO</name>
<dbReference type="Pfam" id="PF00990">
    <property type="entry name" value="GGDEF"/>
    <property type="match status" value="1"/>
</dbReference>
<dbReference type="FunFam" id="3.30.70.270:FF:000001">
    <property type="entry name" value="Diguanylate cyclase domain protein"/>
    <property type="match status" value="1"/>
</dbReference>
<protein>
    <submittedName>
        <fullName evidence="3">Diguanylate cyclase</fullName>
    </submittedName>
</protein>
<dbReference type="EMBL" id="WQLB01000002">
    <property type="protein sequence ID" value="MVN85520.1"/>
    <property type="molecule type" value="Genomic_DNA"/>
</dbReference>
<keyword evidence="4" id="KW-1185">Reference proteome</keyword>
<sequence length="336" mass="35563">MFAWLVGLASLACGAALWMQAPSFDPLDRVALPALGLGLLGLQGLLSLGVLQLPGAIRGAFIGAGAYLLLALNHQFSVLTPASRTLMENTYWFAVLYVAVFLVYPPRRATWLSGSLLLVSAAVCGLNLLLTVPAEARGDLTGASLQFLLVGAVLTILQATLGAQRTQLLASHAAAYSDALTGLGNRRAAEEHLAALTARGATYTLVLFDLDHFKRVNDLHGHAAGDLVLRGVGQAVQAHLPGGGVAARWGGEEFMLILPEQRDRQVRALLDTLRADLRGARYGTVDGVTACFGVATAQAGEDPEAVVARADAAMYRVKRQGRNDVHLADLRHTQFG</sequence>